<dbReference type="SUPFAM" id="SSF51735">
    <property type="entry name" value="NAD(P)-binding Rossmann-fold domains"/>
    <property type="match status" value="1"/>
</dbReference>
<dbReference type="Pfam" id="PF22725">
    <property type="entry name" value="GFO_IDH_MocA_C3"/>
    <property type="match status" value="1"/>
</dbReference>
<dbReference type="Pfam" id="PF01408">
    <property type="entry name" value="GFO_IDH_MocA"/>
    <property type="match status" value="1"/>
</dbReference>
<proteinExistence type="predicted"/>
<keyword evidence="1" id="KW-0560">Oxidoreductase</keyword>
<organism evidence="4 5">
    <name type="scientific">Acrocarpospora corrugata</name>
    <dbReference type="NCBI Taxonomy" id="35763"/>
    <lineage>
        <taxon>Bacteria</taxon>
        <taxon>Bacillati</taxon>
        <taxon>Actinomycetota</taxon>
        <taxon>Actinomycetes</taxon>
        <taxon>Streptosporangiales</taxon>
        <taxon>Streptosporangiaceae</taxon>
        <taxon>Acrocarpospora</taxon>
    </lineage>
</organism>
<dbReference type="GO" id="GO:0016491">
    <property type="term" value="F:oxidoreductase activity"/>
    <property type="evidence" value="ECO:0007669"/>
    <property type="project" value="UniProtKB-KW"/>
</dbReference>
<dbReference type="Proteomes" id="UP000334990">
    <property type="component" value="Unassembled WGS sequence"/>
</dbReference>
<protein>
    <submittedName>
        <fullName evidence="4">Oxidoreductase</fullName>
    </submittedName>
</protein>
<dbReference type="AlphaFoldDB" id="A0A5M3W9T7"/>
<dbReference type="GO" id="GO:0000166">
    <property type="term" value="F:nucleotide binding"/>
    <property type="evidence" value="ECO:0007669"/>
    <property type="project" value="InterPro"/>
</dbReference>
<evidence type="ECO:0000313" key="4">
    <source>
        <dbReference type="EMBL" id="GES04772.1"/>
    </source>
</evidence>
<gene>
    <name evidence="4" type="ORF">Acor_68400</name>
</gene>
<dbReference type="EMBL" id="BLAD01000087">
    <property type="protein sequence ID" value="GES04772.1"/>
    <property type="molecule type" value="Genomic_DNA"/>
</dbReference>
<dbReference type="PANTHER" id="PTHR43818:SF11">
    <property type="entry name" value="BCDNA.GH03377"/>
    <property type="match status" value="1"/>
</dbReference>
<sequence>MLKLGVLGVGAIATVDYGVLPNLHHIKDKVELVALADPVQERVADAAKRFGAAQTYDSLEAMLDGADIDAVLNLTPIPAHGSTSLRILEAGKHLATEKPLATTMADADAIIEAARAGGLQVVCSPPNMLYPTRIEAARLIREGRIGKVAFAKIRASHGGPASMMNWPTDPTWFYQEGSGPLFDVGVYGITEALGLLGPAKRVSAFSGITEPTRVVRSGPYAGKEITVTTDDNTLIMLDFGGGTFAVVDGTFNVNAAKGPRLEVFGRAGTLNLPNNINQNGGRTIDLFLLDAVGGLSGWIDVDLAHLEPAQQRVDKLRRALLVDHLADLVAGTAEPVMGAEVARHALEIMLMAHESARTGRAIELESSF</sequence>
<evidence type="ECO:0000259" key="3">
    <source>
        <dbReference type="Pfam" id="PF22725"/>
    </source>
</evidence>
<accession>A0A5M3W9T7</accession>
<dbReference type="InterPro" id="IPR050463">
    <property type="entry name" value="Gfo/Idh/MocA_oxidrdct_glycsds"/>
</dbReference>
<reference evidence="4 5" key="1">
    <citation type="submission" date="2019-10" db="EMBL/GenBank/DDBJ databases">
        <title>Whole genome shotgun sequence of Acrocarpospora corrugata NBRC 13972.</title>
        <authorList>
            <person name="Ichikawa N."/>
            <person name="Kimura A."/>
            <person name="Kitahashi Y."/>
            <person name="Komaki H."/>
            <person name="Oguchi A."/>
        </authorList>
    </citation>
    <scope>NUCLEOTIDE SEQUENCE [LARGE SCALE GENOMIC DNA]</scope>
    <source>
        <strain evidence="4 5">NBRC 13972</strain>
    </source>
</reference>
<dbReference type="InterPro" id="IPR055170">
    <property type="entry name" value="GFO_IDH_MocA-like_dom"/>
</dbReference>
<keyword evidence="5" id="KW-1185">Reference proteome</keyword>
<dbReference type="RefSeq" id="WP_218034640.1">
    <property type="nucleotide sequence ID" value="NZ_BAAABN010000093.1"/>
</dbReference>
<feature type="domain" description="GFO/IDH/MocA-like oxidoreductase" evidence="3">
    <location>
        <begin position="135"/>
        <end position="270"/>
    </location>
</feature>
<evidence type="ECO:0000313" key="5">
    <source>
        <dbReference type="Proteomes" id="UP000334990"/>
    </source>
</evidence>
<dbReference type="InterPro" id="IPR036291">
    <property type="entry name" value="NAD(P)-bd_dom_sf"/>
</dbReference>
<dbReference type="SUPFAM" id="SSF55347">
    <property type="entry name" value="Glyceraldehyde-3-phosphate dehydrogenase-like, C-terminal domain"/>
    <property type="match status" value="1"/>
</dbReference>
<feature type="domain" description="Gfo/Idh/MocA-like oxidoreductase N-terminal" evidence="2">
    <location>
        <begin position="3"/>
        <end position="121"/>
    </location>
</feature>
<dbReference type="InterPro" id="IPR000683">
    <property type="entry name" value="Gfo/Idh/MocA-like_OxRdtase_N"/>
</dbReference>
<name>A0A5M3W9T7_9ACTN</name>
<comment type="caution">
    <text evidence="4">The sequence shown here is derived from an EMBL/GenBank/DDBJ whole genome shotgun (WGS) entry which is preliminary data.</text>
</comment>
<dbReference type="Gene3D" id="3.30.360.10">
    <property type="entry name" value="Dihydrodipicolinate Reductase, domain 2"/>
    <property type="match status" value="1"/>
</dbReference>
<evidence type="ECO:0000259" key="2">
    <source>
        <dbReference type="Pfam" id="PF01408"/>
    </source>
</evidence>
<dbReference type="PANTHER" id="PTHR43818">
    <property type="entry name" value="BCDNA.GH03377"/>
    <property type="match status" value="1"/>
</dbReference>
<dbReference type="Gene3D" id="3.40.50.720">
    <property type="entry name" value="NAD(P)-binding Rossmann-like Domain"/>
    <property type="match status" value="1"/>
</dbReference>
<evidence type="ECO:0000256" key="1">
    <source>
        <dbReference type="ARBA" id="ARBA00023002"/>
    </source>
</evidence>